<keyword evidence="2" id="KW-1133">Transmembrane helix</keyword>
<dbReference type="PANTHER" id="PTHR40040:SF1">
    <property type="entry name" value="MEMBRANE PROTEIN"/>
    <property type="match status" value="1"/>
</dbReference>
<accession>A0ABV2Z446</accession>
<evidence type="ECO:0000256" key="1">
    <source>
        <dbReference type="SAM" id="MobiDB-lite"/>
    </source>
</evidence>
<evidence type="ECO:0000256" key="2">
    <source>
        <dbReference type="SAM" id="Phobius"/>
    </source>
</evidence>
<evidence type="ECO:0000313" key="4">
    <source>
        <dbReference type="Proteomes" id="UP001550853"/>
    </source>
</evidence>
<dbReference type="InterPro" id="IPR055338">
    <property type="entry name" value="YqfX-like"/>
</dbReference>
<dbReference type="Proteomes" id="UP001550853">
    <property type="component" value="Unassembled WGS sequence"/>
</dbReference>
<evidence type="ECO:0008006" key="5">
    <source>
        <dbReference type="Google" id="ProtNLM"/>
    </source>
</evidence>
<gene>
    <name evidence="3" type="ORF">AB0E61_22050</name>
</gene>
<feature type="transmembrane region" description="Helical" evidence="2">
    <location>
        <begin position="74"/>
        <end position="98"/>
    </location>
</feature>
<feature type="region of interest" description="Disordered" evidence="1">
    <location>
        <begin position="1"/>
        <end position="65"/>
    </location>
</feature>
<dbReference type="EMBL" id="JBEZVI010000019">
    <property type="protein sequence ID" value="MEU3712765.1"/>
    <property type="molecule type" value="Genomic_DNA"/>
</dbReference>
<feature type="transmembrane region" description="Helical" evidence="2">
    <location>
        <begin position="110"/>
        <end position="130"/>
    </location>
</feature>
<proteinExistence type="predicted"/>
<keyword evidence="4" id="KW-1185">Reference proteome</keyword>
<reference evidence="3 4" key="1">
    <citation type="submission" date="2024-06" db="EMBL/GenBank/DDBJ databases">
        <title>The Natural Products Discovery Center: Release of the First 8490 Sequenced Strains for Exploring Actinobacteria Biosynthetic Diversity.</title>
        <authorList>
            <person name="Kalkreuter E."/>
            <person name="Kautsar S.A."/>
            <person name="Yang D."/>
            <person name="Bader C.D."/>
            <person name="Teijaro C.N."/>
            <person name="Fluegel L."/>
            <person name="Davis C.M."/>
            <person name="Simpson J.R."/>
            <person name="Lauterbach L."/>
            <person name="Steele A.D."/>
            <person name="Gui C."/>
            <person name="Meng S."/>
            <person name="Li G."/>
            <person name="Viehrig K."/>
            <person name="Ye F."/>
            <person name="Su P."/>
            <person name="Kiefer A.F."/>
            <person name="Nichols A."/>
            <person name="Cepeda A.J."/>
            <person name="Yan W."/>
            <person name="Fan B."/>
            <person name="Jiang Y."/>
            <person name="Adhikari A."/>
            <person name="Zheng C.-J."/>
            <person name="Schuster L."/>
            <person name="Cowan T.M."/>
            <person name="Smanski M.J."/>
            <person name="Chevrette M.G."/>
            <person name="De Carvalho L.P.S."/>
            <person name="Shen B."/>
        </authorList>
    </citation>
    <scope>NUCLEOTIDE SEQUENCE [LARGE SCALE GENOMIC DNA]</scope>
    <source>
        <strain evidence="3 4">NPDC033039</strain>
    </source>
</reference>
<comment type="caution">
    <text evidence="3">The sequence shown here is derived from an EMBL/GenBank/DDBJ whole genome shotgun (WGS) entry which is preliminary data.</text>
</comment>
<keyword evidence="2" id="KW-0812">Transmembrane</keyword>
<protein>
    <recommendedName>
        <fullName evidence="5">DUF4190 domain-containing protein</fullName>
    </recommendedName>
</protein>
<keyword evidence="2" id="KW-0472">Membrane</keyword>
<dbReference type="PANTHER" id="PTHR40040">
    <property type="entry name" value="SMALL HYDROPHOBIC PROTEIN-RELATED"/>
    <property type="match status" value="1"/>
</dbReference>
<name>A0ABV2Z446_9ACTN</name>
<evidence type="ECO:0000313" key="3">
    <source>
        <dbReference type="EMBL" id="MEU3712765.1"/>
    </source>
</evidence>
<feature type="compositionally biased region" description="Low complexity" evidence="1">
    <location>
        <begin position="42"/>
        <end position="54"/>
    </location>
</feature>
<organism evidence="3 4">
    <name type="scientific">Streptomyces catenulae</name>
    <dbReference type="NCBI Taxonomy" id="66875"/>
    <lineage>
        <taxon>Bacteria</taxon>
        <taxon>Bacillati</taxon>
        <taxon>Actinomycetota</taxon>
        <taxon>Actinomycetes</taxon>
        <taxon>Kitasatosporales</taxon>
        <taxon>Streptomycetaceae</taxon>
        <taxon>Streptomyces</taxon>
    </lineage>
</organism>
<sequence>MTPTSLIKAPAGRPEGAVSVNASHLSNTGGGASVADSAEDSATVGDTGADAGAAPRTESRAGSASADGMAVASFVLGLLGTLVFNVVLGPCALVLGTLALVRRTRRRGRAVLGLALGAADLIILATLTAADATVSWHLGG</sequence>